<dbReference type="GO" id="GO:0004519">
    <property type="term" value="F:endonuclease activity"/>
    <property type="evidence" value="ECO:0007669"/>
    <property type="project" value="UniProtKB-KW"/>
</dbReference>
<protein>
    <submittedName>
        <fullName evidence="3">Endonuclease/exonuclease/phosphatase family protein</fullName>
    </submittedName>
</protein>
<dbReference type="RefSeq" id="WP_303912184.1">
    <property type="nucleotide sequence ID" value="NZ_DYXM01000141.1"/>
</dbReference>
<dbReference type="SUPFAM" id="SSF56219">
    <property type="entry name" value="DNase I-like"/>
    <property type="match status" value="1"/>
</dbReference>
<evidence type="ECO:0000259" key="2">
    <source>
        <dbReference type="Pfam" id="PF03372"/>
    </source>
</evidence>
<dbReference type="AlphaFoldDB" id="A0A921JZD4"/>
<accession>A0A921JZD4</accession>
<dbReference type="PANTHER" id="PTHR42834:SF1">
    <property type="entry name" value="ENDONUCLEASE_EXONUCLEASE_PHOSPHATASE FAMILY PROTEIN (AFU_ORTHOLOGUE AFUA_3G09210)"/>
    <property type="match status" value="1"/>
</dbReference>
<dbReference type="Gene3D" id="3.60.10.10">
    <property type="entry name" value="Endonuclease/exonuclease/phosphatase"/>
    <property type="match status" value="1"/>
</dbReference>
<keyword evidence="3" id="KW-0540">Nuclease</keyword>
<dbReference type="EMBL" id="DYXM01000141">
    <property type="protein sequence ID" value="HJE90831.1"/>
    <property type="molecule type" value="Genomic_DNA"/>
</dbReference>
<dbReference type="Pfam" id="PF03372">
    <property type="entry name" value="Exo_endo_phos"/>
    <property type="match status" value="1"/>
</dbReference>
<keyword evidence="3" id="KW-0255">Endonuclease</keyword>
<organism evidence="3 4">
    <name type="scientific">Dietzia timorensis</name>
    <dbReference type="NCBI Taxonomy" id="499555"/>
    <lineage>
        <taxon>Bacteria</taxon>
        <taxon>Bacillati</taxon>
        <taxon>Actinomycetota</taxon>
        <taxon>Actinomycetes</taxon>
        <taxon>Mycobacteriales</taxon>
        <taxon>Dietziaceae</taxon>
        <taxon>Dietzia</taxon>
    </lineage>
</organism>
<sequence length="178" mass="18640">RVKGAKALANWINTDEDLSRSGRTLVIGDLNSYAKEDPIATLEDAGLENMVAKFGGGDAYSYVFDGQTGYLDHALATAKLAGEIEGVVDWHNNSDEPDINDYNLDFGRSPAYFEDNPYRASDHDPVIIGFTPGGKGAPGDGGDDSDDDGEPQPSGPLGSLGSIGSGSAALLERFGLGN</sequence>
<evidence type="ECO:0000313" key="4">
    <source>
        <dbReference type="Proteomes" id="UP000776650"/>
    </source>
</evidence>
<comment type="caution">
    <text evidence="3">The sequence shown here is derived from an EMBL/GenBank/DDBJ whole genome shotgun (WGS) entry which is preliminary data.</text>
</comment>
<feature type="compositionally biased region" description="Gly residues" evidence="1">
    <location>
        <begin position="131"/>
        <end position="140"/>
    </location>
</feature>
<evidence type="ECO:0000256" key="1">
    <source>
        <dbReference type="SAM" id="MobiDB-lite"/>
    </source>
</evidence>
<proteinExistence type="predicted"/>
<feature type="compositionally biased region" description="Acidic residues" evidence="1">
    <location>
        <begin position="141"/>
        <end position="150"/>
    </location>
</feature>
<dbReference type="PANTHER" id="PTHR42834">
    <property type="entry name" value="ENDONUCLEASE/EXONUCLEASE/PHOSPHATASE FAMILY PROTEIN (AFU_ORTHOLOGUE AFUA_3G09210)"/>
    <property type="match status" value="1"/>
</dbReference>
<keyword evidence="3" id="KW-0378">Hydrolase</keyword>
<feature type="compositionally biased region" description="Low complexity" evidence="1">
    <location>
        <begin position="151"/>
        <end position="165"/>
    </location>
</feature>
<reference evidence="3" key="2">
    <citation type="submission" date="2021-09" db="EMBL/GenBank/DDBJ databases">
        <authorList>
            <person name="Gilroy R."/>
        </authorList>
    </citation>
    <scope>NUCLEOTIDE SEQUENCE</scope>
    <source>
        <strain evidence="3">ChiGjej1B1-18357</strain>
    </source>
</reference>
<gene>
    <name evidence="3" type="ORF">K8V11_07465</name>
</gene>
<feature type="domain" description="Endonuclease/exonuclease/phosphatase" evidence="2">
    <location>
        <begin position="15"/>
        <end position="123"/>
    </location>
</feature>
<dbReference type="Proteomes" id="UP000776650">
    <property type="component" value="Unassembled WGS sequence"/>
</dbReference>
<reference evidence="3" key="1">
    <citation type="journal article" date="2021" name="PeerJ">
        <title>Extensive microbial diversity within the chicken gut microbiome revealed by metagenomics and culture.</title>
        <authorList>
            <person name="Gilroy R."/>
            <person name="Ravi A."/>
            <person name="Getino M."/>
            <person name="Pursley I."/>
            <person name="Horton D.L."/>
            <person name="Alikhan N.F."/>
            <person name="Baker D."/>
            <person name="Gharbi K."/>
            <person name="Hall N."/>
            <person name="Watson M."/>
            <person name="Adriaenssens E.M."/>
            <person name="Foster-Nyarko E."/>
            <person name="Jarju S."/>
            <person name="Secka A."/>
            <person name="Antonio M."/>
            <person name="Oren A."/>
            <person name="Chaudhuri R.R."/>
            <person name="La Ragione R."/>
            <person name="Hildebrand F."/>
            <person name="Pallen M.J."/>
        </authorList>
    </citation>
    <scope>NUCLEOTIDE SEQUENCE</scope>
    <source>
        <strain evidence="3">ChiGjej1B1-18357</strain>
    </source>
</reference>
<dbReference type="InterPro" id="IPR005135">
    <property type="entry name" value="Endo/exonuclease/phosphatase"/>
</dbReference>
<evidence type="ECO:0000313" key="3">
    <source>
        <dbReference type="EMBL" id="HJE90831.1"/>
    </source>
</evidence>
<dbReference type="InterPro" id="IPR036691">
    <property type="entry name" value="Endo/exonu/phosph_ase_sf"/>
</dbReference>
<feature type="non-terminal residue" evidence="3">
    <location>
        <position position="1"/>
    </location>
</feature>
<name>A0A921JZD4_9ACTN</name>
<feature type="region of interest" description="Disordered" evidence="1">
    <location>
        <begin position="123"/>
        <end position="165"/>
    </location>
</feature>